<evidence type="ECO:0000313" key="2">
    <source>
        <dbReference type="Proteomes" id="UP001156666"/>
    </source>
</evidence>
<comment type="caution">
    <text evidence="1">The sequence shown here is derived from an EMBL/GenBank/DDBJ whole genome shotgun (WGS) entry which is preliminary data.</text>
</comment>
<accession>A0AA37WEQ5</accession>
<gene>
    <name evidence="1" type="ORF">GCM10007940_15490</name>
</gene>
<evidence type="ECO:0000313" key="1">
    <source>
        <dbReference type="EMBL" id="GLR16934.1"/>
    </source>
</evidence>
<dbReference type="Proteomes" id="UP001156666">
    <property type="component" value="Unassembled WGS sequence"/>
</dbReference>
<dbReference type="AlphaFoldDB" id="A0AA37WEQ5"/>
<reference evidence="1" key="2">
    <citation type="submission" date="2023-01" db="EMBL/GenBank/DDBJ databases">
        <title>Draft genome sequence of Portibacter lacus strain NBRC 108769.</title>
        <authorList>
            <person name="Sun Q."/>
            <person name="Mori K."/>
        </authorList>
    </citation>
    <scope>NUCLEOTIDE SEQUENCE</scope>
    <source>
        <strain evidence="1">NBRC 108769</strain>
    </source>
</reference>
<dbReference type="EMBL" id="BSOH01000007">
    <property type="protein sequence ID" value="GLR16934.1"/>
    <property type="molecule type" value="Genomic_DNA"/>
</dbReference>
<name>A0AA37WEQ5_9BACT</name>
<protein>
    <submittedName>
        <fullName evidence="1">Uncharacterized protein</fullName>
    </submittedName>
</protein>
<sequence>MFNNIVLFQNSINFHCFYENGQECYHSVKNDREKNKRDIVFTTVIENIKLAFSVNEIRELWYLLESAHLESKNYV</sequence>
<organism evidence="1 2">
    <name type="scientific">Portibacter lacus</name>
    <dbReference type="NCBI Taxonomy" id="1099794"/>
    <lineage>
        <taxon>Bacteria</taxon>
        <taxon>Pseudomonadati</taxon>
        <taxon>Bacteroidota</taxon>
        <taxon>Saprospiria</taxon>
        <taxon>Saprospirales</taxon>
        <taxon>Haliscomenobacteraceae</taxon>
        <taxon>Portibacter</taxon>
    </lineage>
</organism>
<reference evidence="1" key="1">
    <citation type="journal article" date="2014" name="Int. J. Syst. Evol. Microbiol.">
        <title>Complete genome sequence of Corynebacterium casei LMG S-19264T (=DSM 44701T), isolated from a smear-ripened cheese.</title>
        <authorList>
            <consortium name="US DOE Joint Genome Institute (JGI-PGF)"/>
            <person name="Walter F."/>
            <person name="Albersmeier A."/>
            <person name="Kalinowski J."/>
            <person name="Ruckert C."/>
        </authorList>
    </citation>
    <scope>NUCLEOTIDE SEQUENCE</scope>
    <source>
        <strain evidence="1">NBRC 108769</strain>
    </source>
</reference>
<proteinExistence type="predicted"/>
<keyword evidence="2" id="KW-1185">Reference proteome</keyword>